<accession>A0A162Y9W2</accession>
<comment type="caution">
    <text evidence="1">The sequence shown here is derived from an EMBL/GenBank/DDBJ whole genome shotgun (WGS) entry which is preliminary data.</text>
</comment>
<dbReference type="Proteomes" id="UP000076837">
    <property type="component" value="Unassembled WGS sequence"/>
</dbReference>
<gene>
    <name evidence="1" type="ORF">ST47_g9033</name>
</gene>
<dbReference type="EMBL" id="JYNV01000290">
    <property type="protein sequence ID" value="KZM19903.1"/>
    <property type="molecule type" value="Genomic_DNA"/>
</dbReference>
<reference evidence="1 2" key="1">
    <citation type="journal article" date="2016" name="Sci. Rep.">
        <title>Draft genome sequencing and secretome analysis of fungal phytopathogen Ascochyta rabiei provides insight into the necrotrophic effector repertoire.</title>
        <authorList>
            <person name="Verma S."/>
            <person name="Gazara R.K."/>
            <person name="Nizam S."/>
            <person name="Parween S."/>
            <person name="Chattopadhyay D."/>
            <person name="Verma P.K."/>
        </authorList>
    </citation>
    <scope>NUCLEOTIDE SEQUENCE [LARGE SCALE GENOMIC DNA]</scope>
    <source>
        <strain evidence="1 2">ArDII</strain>
    </source>
</reference>
<name>A0A162Y9W2_DIDRA</name>
<keyword evidence="2" id="KW-1185">Reference proteome</keyword>
<dbReference type="AlphaFoldDB" id="A0A162Y9W2"/>
<evidence type="ECO:0000313" key="1">
    <source>
        <dbReference type="EMBL" id="KZM19903.1"/>
    </source>
</evidence>
<sequence>MSASDITRSLSVDDGILHLHLHLHRRGTKIVLSQRAECGERERIAAQQTYVYNVCLGFALHSFHRNTHLQFTTANDADRFSETEDEEVESEVMSTGKDEWNEDLAVDLSDGELEDGPNIVYDLVRRLAGTTVEAEAGFEDMQESIRTFDQCQMLTSGSELHVELPGEDPSRKAAKGGMIRIERPLTRLSKQ</sequence>
<organism evidence="1 2">
    <name type="scientific">Didymella rabiei</name>
    <name type="common">Chickpea ascochyta blight fungus</name>
    <name type="synonym">Mycosphaerella rabiei</name>
    <dbReference type="NCBI Taxonomy" id="5454"/>
    <lineage>
        <taxon>Eukaryota</taxon>
        <taxon>Fungi</taxon>
        <taxon>Dikarya</taxon>
        <taxon>Ascomycota</taxon>
        <taxon>Pezizomycotina</taxon>
        <taxon>Dothideomycetes</taxon>
        <taxon>Pleosporomycetidae</taxon>
        <taxon>Pleosporales</taxon>
        <taxon>Pleosporineae</taxon>
        <taxon>Didymellaceae</taxon>
        <taxon>Ascochyta</taxon>
    </lineage>
</organism>
<evidence type="ECO:0000313" key="2">
    <source>
        <dbReference type="Proteomes" id="UP000076837"/>
    </source>
</evidence>
<protein>
    <submittedName>
        <fullName evidence="1">Uncharacterized protein</fullName>
    </submittedName>
</protein>
<proteinExistence type="predicted"/>